<reference evidence="4 5" key="1">
    <citation type="submission" date="2015-01" db="EMBL/GenBank/DDBJ databases">
        <title>Paenibacillus swuensis/DY6/whole genome sequencing.</title>
        <authorList>
            <person name="Kim M.K."/>
            <person name="Srinivasan S."/>
            <person name="Lee J.-J."/>
        </authorList>
    </citation>
    <scope>NUCLEOTIDE SEQUENCE [LARGE SCALE GENOMIC DNA]</scope>
    <source>
        <strain evidence="4 5">DY6</strain>
    </source>
</reference>
<keyword evidence="1" id="KW-0479">Metal-binding</keyword>
<keyword evidence="4" id="KW-0238">DNA-binding</keyword>
<accession>A0A172TNR8</accession>
<dbReference type="Pfam" id="PF08797">
    <property type="entry name" value="HIRAN"/>
    <property type="match status" value="1"/>
</dbReference>
<organism evidence="4 5">
    <name type="scientific">Paenibacillus swuensis</name>
    <dbReference type="NCBI Taxonomy" id="1178515"/>
    <lineage>
        <taxon>Bacteria</taxon>
        <taxon>Bacillati</taxon>
        <taxon>Bacillota</taxon>
        <taxon>Bacilli</taxon>
        <taxon>Bacillales</taxon>
        <taxon>Paenibacillaceae</taxon>
        <taxon>Paenibacillus</taxon>
    </lineage>
</organism>
<keyword evidence="5" id="KW-1185">Reference proteome</keyword>
<keyword evidence="2" id="KW-0378">Hydrolase</keyword>
<gene>
    <name evidence="4" type="ORF">SY83_02245</name>
</gene>
<dbReference type="AlphaFoldDB" id="A0A172TNR8"/>
<feature type="domain" description="HIRAN" evidence="3">
    <location>
        <begin position="2"/>
        <end position="46"/>
    </location>
</feature>
<dbReference type="Proteomes" id="UP000076927">
    <property type="component" value="Chromosome"/>
</dbReference>
<sequence>MQHHLGTGFVKPGQVIVLRKEPDNAFDQEAIKAEVTALGQIGYVANSPHTVPKGCKSAGRIYDTFEEHLSGVVRFVLKDTAIVECQR</sequence>
<dbReference type="GO" id="GO:0008270">
    <property type="term" value="F:zinc ion binding"/>
    <property type="evidence" value="ECO:0007669"/>
    <property type="project" value="InterPro"/>
</dbReference>
<dbReference type="Gene3D" id="3.30.70.2330">
    <property type="match status" value="1"/>
</dbReference>
<protein>
    <submittedName>
        <fullName evidence="4">DNA-binding protein</fullName>
    </submittedName>
</protein>
<evidence type="ECO:0000259" key="3">
    <source>
        <dbReference type="Pfam" id="PF08797"/>
    </source>
</evidence>
<dbReference type="InterPro" id="IPR014905">
    <property type="entry name" value="HIRAN"/>
</dbReference>
<evidence type="ECO:0000256" key="2">
    <source>
        <dbReference type="ARBA" id="ARBA00022801"/>
    </source>
</evidence>
<dbReference type="KEGG" id="pswu:SY83_02245"/>
<name>A0A172TNR8_9BACL</name>
<evidence type="ECO:0000256" key="1">
    <source>
        <dbReference type="ARBA" id="ARBA00022723"/>
    </source>
</evidence>
<proteinExistence type="predicted"/>
<dbReference type="GO" id="GO:0003677">
    <property type="term" value="F:DNA binding"/>
    <property type="evidence" value="ECO:0007669"/>
    <property type="project" value="UniProtKB-KW"/>
</dbReference>
<evidence type="ECO:0000313" key="4">
    <source>
        <dbReference type="EMBL" id="ANE48660.1"/>
    </source>
</evidence>
<dbReference type="PATRIC" id="fig|1178515.4.peg.430"/>
<dbReference type="GO" id="GO:0016818">
    <property type="term" value="F:hydrolase activity, acting on acid anhydrides, in phosphorus-containing anhydrides"/>
    <property type="evidence" value="ECO:0007669"/>
    <property type="project" value="InterPro"/>
</dbReference>
<evidence type="ECO:0000313" key="5">
    <source>
        <dbReference type="Proteomes" id="UP000076927"/>
    </source>
</evidence>
<dbReference type="EMBL" id="CP011388">
    <property type="protein sequence ID" value="ANE48660.1"/>
    <property type="molecule type" value="Genomic_DNA"/>
</dbReference>
<dbReference type="STRING" id="1178515.SY83_02245"/>